<dbReference type="GO" id="GO:0005886">
    <property type="term" value="C:plasma membrane"/>
    <property type="evidence" value="ECO:0007669"/>
    <property type="project" value="UniProtKB-SubCell"/>
</dbReference>
<keyword evidence="5 7" id="KW-1133">Transmembrane helix</keyword>
<accession>A0A8J3QQV6</accession>
<organism evidence="9 10">
    <name type="scientific">Rugosimonospora africana</name>
    <dbReference type="NCBI Taxonomy" id="556532"/>
    <lineage>
        <taxon>Bacteria</taxon>
        <taxon>Bacillati</taxon>
        <taxon>Actinomycetota</taxon>
        <taxon>Actinomycetes</taxon>
        <taxon>Micromonosporales</taxon>
        <taxon>Micromonosporaceae</taxon>
        <taxon>Rugosimonospora</taxon>
    </lineage>
</organism>
<keyword evidence="4 7" id="KW-0812">Transmembrane</keyword>
<dbReference type="PANTHER" id="PTHR43744:SF3">
    <property type="entry name" value="LACTOSE TRANSPORT SYSTEM PERMEASE PROTEIN LACG"/>
    <property type="match status" value="1"/>
</dbReference>
<feature type="transmembrane region" description="Helical" evidence="7">
    <location>
        <begin position="96"/>
        <end position="118"/>
    </location>
</feature>
<evidence type="ECO:0000259" key="8">
    <source>
        <dbReference type="PROSITE" id="PS50928"/>
    </source>
</evidence>
<dbReference type="EMBL" id="BONZ01000027">
    <property type="protein sequence ID" value="GIH14657.1"/>
    <property type="molecule type" value="Genomic_DNA"/>
</dbReference>
<dbReference type="AlphaFoldDB" id="A0A8J3QQV6"/>
<keyword evidence="3" id="KW-1003">Cell membrane</keyword>
<evidence type="ECO:0000313" key="9">
    <source>
        <dbReference type="EMBL" id="GIH14657.1"/>
    </source>
</evidence>
<feature type="transmembrane region" description="Helical" evidence="7">
    <location>
        <begin position="32"/>
        <end position="54"/>
    </location>
</feature>
<name>A0A8J3QQV6_9ACTN</name>
<evidence type="ECO:0000256" key="1">
    <source>
        <dbReference type="ARBA" id="ARBA00004651"/>
    </source>
</evidence>
<gene>
    <name evidence="9" type="ORF">Raf01_28290</name>
</gene>
<feature type="transmembrane region" description="Helical" evidence="7">
    <location>
        <begin position="202"/>
        <end position="227"/>
    </location>
</feature>
<sequence length="296" mass="31458">MTSSVAGSATGGATALGLRAPRRLTSHRGGRLLVRAVLFLVVIGIFVVPLWSMIVTAFSGGAPKLGQVFLWPHGLSAGNLTTAWRFGLGRGLVNSIVVEAIGLTLQVTVSAFAAYALARKRFRGAGLVMLAILATMMMPEEIIAIPLYLVLGKISLLDNYGGLALPLVGWALPVYVLTGFMKRIPVELEEAARVDGAGDLRIFFQVILPLCLPALGTCAVFGFLMIWDQYLLPLLVAQSPKMSTLTLIVTSLQASQEQGEGVRLAAAVVLMVPSVLVYLGLQRLFERGLLSGSLKG</sequence>
<proteinExistence type="inferred from homology"/>
<dbReference type="Proteomes" id="UP000642748">
    <property type="component" value="Unassembled WGS sequence"/>
</dbReference>
<keyword evidence="6 7" id="KW-0472">Membrane</keyword>
<feature type="transmembrane region" description="Helical" evidence="7">
    <location>
        <begin position="125"/>
        <end position="151"/>
    </location>
</feature>
<feature type="transmembrane region" description="Helical" evidence="7">
    <location>
        <begin position="163"/>
        <end position="181"/>
    </location>
</feature>
<feature type="domain" description="ABC transmembrane type-1" evidence="8">
    <location>
        <begin position="92"/>
        <end position="281"/>
    </location>
</feature>
<dbReference type="GO" id="GO:0055085">
    <property type="term" value="P:transmembrane transport"/>
    <property type="evidence" value="ECO:0007669"/>
    <property type="project" value="InterPro"/>
</dbReference>
<dbReference type="SUPFAM" id="SSF161098">
    <property type="entry name" value="MetI-like"/>
    <property type="match status" value="1"/>
</dbReference>
<evidence type="ECO:0000256" key="5">
    <source>
        <dbReference type="ARBA" id="ARBA00022989"/>
    </source>
</evidence>
<dbReference type="InterPro" id="IPR035906">
    <property type="entry name" value="MetI-like_sf"/>
</dbReference>
<evidence type="ECO:0000256" key="6">
    <source>
        <dbReference type="ARBA" id="ARBA00023136"/>
    </source>
</evidence>
<dbReference type="Pfam" id="PF00528">
    <property type="entry name" value="BPD_transp_1"/>
    <property type="match status" value="1"/>
</dbReference>
<protein>
    <submittedName>
        <fullName evidence="9">Sugar ABC transporter permease</fullName>
    </submittedName>
</protein>
<evidence type="ECO:0000256" key="2">
    <source>
        <dbReference type="ARBA" id="ARBA00022448"/>
    </source>
</evidence>
<comment type="similarity">
    <text evidence="7">Belongs to the binding-protein-dependent transport system permease family.</text>
</comment>
<evidence type="ECO:0000313" key="10">
    <source>
        <dbReference type="Proteomes" id="UP000642748"/>
    </source>
</evidence>
<dbReference type="PANTHER" id="PTHR43744">
    <property type="entry name" value="ABC TRANSPORTER PERMEASE PROTEIN MG189-RELATED-RELATED"/>
    <property type="match status" value="1"/>
</dbReference>
<comment type="caution">
    <text evidence="9">The sequence shown here is derived from an EMBL/GenBank/DDBJ whole genome shotgun (WGS) entry which is preliminary data.</text>
</comment>
<evidence type="ECO:0000256" key="4">
    <source>
        <dbReference type="ARBA" id="ARBA00022692"/>
    </source>
</evidence>
<evidence type="ECO:0000256" key="3">
    <source>
        <dbReference type="ARBA" id="ARBA00022475"/>
    </source>
</evidence>
<keyword evidence="10" id="KW-1185">Reference proteome</keyword>
<reference evidence="9" key="1">
    <citation type="submission" date="2021-01" db="EMBL/GenBank/DDBJ databases">
        <title>Whole genome shotgun sequence of Rugosimonospora africana NBRC 104875.</title>
        <authorList>
            <person name="Komaki H."/>
            <person name="Tamura T."/>
        </authorList>
    </citation>
    <scope>NUCLEOTIDE SEQUENCE</scope>
    <source>
        <strain evidence="9">NBRC 104875</strain>
    </source>
</reference>
<keyword evidence="2 7" id="KW-0813">Transport</keyword>
<feature type="transmembrane region" description="Helical" evidence="7">
    <location>
        <begin position="261"/>
        <end position="281"/>
    </location>
</feature>
<evidence type="ECO:0000256" key="7">
    <source>
        <dbReference type="RuleBase" id="RU363032"/>
    </source>
</evidence>
<dbReference type="CDD" id="cd06261">
    <property type="entry name" value="TM_PBP2"/>
    <property type="match status" value="1"/>
</dbReference>
<comment type="subcellular location">
    <subcellularLocation>
        <location evidence="1 7">Cell membrane</location>
        <topology evidence="1 7">Multi-pass membrane protein</topology>
    </subcellularLocation>
</comment>
<dbReference type="Gene3D" id="1.10.3720.10">
    <property type="entry name" value="MetI-like"/>
    <property type="match status" value="1"/>
</dbReference>
<dbReference type="PROSITE" id="PS50928">
    <property type="entry name" value="ABC_TM1"/>
    <property type="match status" value="1"/>
</dbReference>
<dbReference type="InterPro" id="IPR000515">
    <property type="entry name" value="MetI-like"/>
</dbReference>
<dbReference type="RefSeq" id="WP_239133600.1">
    <property type="nucleotide sequence ID" value="NZ_BONZ01000027.1"/>
</dbReference>